<gene>
    <name evidence="2" type="ORF">ACH429_09575</name>
</gene>
<accession>A0ABW7UNY5</accession>
<dbReference type="RefSeq" id="WP_055474172.1">
    <property type="nucleotide sequence ID" value="NZ_JBIRWE010000003.1"/>
</dbReference>
<evidence type="ECO:0000256" key="1">
    <source>
        <dbReference type="SAM" id="MobiDB-lite"/>
    </source>
</evidence>
<feature type="compositionally biased region" description="Acidic residues" evidence="1">
    <location>
        <begin position="1"/>
        <end position="11"/>
    </location>
</feature>
<evidence type="ECO:0000313" key="2">
    <source>
        <dbReference type="EMBL" id="MFI1964358.1"/>
    </source>
</evidence>
<feature type="region of interest" description="Disordered" evidence="1">
    <location>
        <begin position="1"/>
        <end position="21"/>
    </location>
</feature>
<dbReference type="EMBL" id="JBIRWE010000003">
    <property type="protein sequence ID" value="MFI1964358.1"/>
    <property type="molecule type" value="Genomic_DNA"/>
</dbReference>
<dbReference type="Proteomes" id="UP001611548">
    <property type="component" value="Unassembled WGS sequence"/>
</dbReference>
<keyword evidence="3" id="KW-1185">Reference proteome</keyword>
<name>A0ABW7UNY5_9ACTN</name>
<organism evidence="2 3">
    <name type="scientific">Streptomyces pathocidini</name>
    <dbReference type="NCBI Taxonomy" id="1650571"/>
    <lineage>
        <taxon>Bacteria</taxon>
        <taxon>Bacillati</taxon>
        <taxon>Actinomycetota</taxon>
        <taxon>Actinomycetes</taxon>
        <taxon>Kitasatosporales</taxon>
        <taxon>Streptomycetaceae</taxon>
        <taxon>Streptomyces</taxon>
    </lineage>
</organism>
<evidence type="ECO:0000313" key="3">
    <source>
        <dbReference type="Proteomes" id="UP001611548"/>
    </source>
</evidence>
<dbReference type="InterPro" id="IPR021224">
    <property type="entry name" value="DUF2690"/>
</dbReference>
<comment type="caution">
    <text evidence="2">The sequence shown here is derived from an EMBL/GenBank/DDBJ whole genome shotgun (WGS) entry which is preliminary data.</text>
</comment>
<proteinExistence type="predicted"/>
<protein>
    <submittedName>
        <fullName evidence="2">DUF2690 domain-containing protein</fullName>
    </submittedName>
</protein>
<reference evidence="2 3" key="1">
    <citation type="submission" date="2024-10" db="EMBL/GenBank/DDBJ databases">
        <title>The Natural Products Discovery Center: Release of the First 8490 Sequenced Strains for Exploring Actinobacteria Biosynthetic Diversity.</title>
        <authorList>
            <person name="Kalkreuter E."/>
            <person name="Kautsar S.A."/>
            <person name="Yang D."/>
            <person name="Bader C.D."/>
            <person name="Teijaro C.N."/>
            <person name="Fluegel L."/>
            <person name="Davis C.M."/>
            <person name="Simpson J.R."/>
            <person name="Lauterbach L."/>
            <person name="Steele A.D."/>
            <person name="Gui C."/>
            <person name="Meng S."/>
            <person name="Li G."/>
            <person name="Viehrig K."/>
            <person name="Ye F."/>
            <person name="Su P."/>
            <person name="Kiefer A.F."/>
            <person name="Nichols A."/>
            <person name="Cepeda A.J."/>
            <person name="Yan W."/>
            <person name="Fan B."/>
            <person name="Jiang Y."/>
            <person name="Adhikari A."/>
            <person name="Zheng C.-J."/>
            <person name="Schuster L."/>
            <person name="Cowan T.M."/>
            <person name="Smanski M.J."/>
            <person name="Chevrette M.G."/>
            <person name="De Carvalho L.P.S."/>
            <person name="Shen B."/>
        </authorList>
    </citation>
    <scope>NUCLEOTIDE SEQUENCE [LARGE SCALE GENOMIC DNA]</scope>
    <source>
        <strain evidence="2 3">NPDC020327</strain>
    </source>
</reference>
<dbReference type="Pfam" id="PF10901">
    <property type="entry name" value="DUF2690"/>
    <property type="match status" value="1"/>
</dbReference>
<sequence>MAADNGEEPAEAPELPARGRRRRVLTRVRWRRVSARGRWRRVRDAAKDPQKLVGATVVAVVATVAGGFVTGLFGAGGGSGDGGRADSRPPAVRHCNGAACHGLDVGKLGCDADAQVLQDVRRPVRLQIKYSPSCRAAWAKLMEADPGDAVVITPEGGKGARAVIAYGHDNHTALVGAEGRFVLTACAEPDESGGPPDWRHFCVEATARDGKRR</sequence>